<dbReference type="Proteomes" id="UP000277580">
    <property type="component" value="Unassembled WGS sequence"/>
</dbReference>
<proteinExistence type="predicted"/>
<evidence type="ECO:0000313" key="2">
    <source>
        <dbReference type="Proteomes" id="UP000277580"/>
    </source>
</evidence>
<protein>
    <submittedName>
        <fullName evidence="1">Uncharacterized protein</fullName>
    </submittedName>
</protein>
<name>A0A3N4KTB4_9PEZI</name>
<dbReference type="AlphaFoldDB" id="A0A3N4KTB4"/>
<gene>
    <name evidence="1" type="ORF">P167DRAFT_574029</name>
</gene>
<dbReference type="InParanoid" id="A0A3N4KTB4"/>
<reference evidence="1 2" key="1">
    <citation type="journal article" date="2018" name="Nat. Ecol. Evol.">
        <title>Pezizomycetes genomes reveal the molecular basis of ectomycorrhizal truffle lifestyle.</title>
        <authorList>
            <person name="Murat C."/>
            <person name="Payen T."/>
            <person name="Noel B."/>
            <person name="Kuo A."/>
            <person name="Morin E."/>
            <person name="Chen J."/>
            <person name="Kohler A."/>
            <person name="Krizsan K."/>
            <person name="Balestrini R."/>
            <person name="Da Silva C."/>
            <person name="Montanini B."/>
            <person name="Hainaut M."/>
            <person name="Levati E."/>
            <person name="Barry K.W."/>
            <person name="Belfiori B."/>
            <person name="Cichocki N."/>
            <person name="Clum A."/>
            <person name="Dockter R.B."/>
            <person name="Fauchery L."/>
            <person name="Guy J."/>
            <person name="Iotti M."/>
            <person name="Le Tacon F."/>
            <person name="Lindquist E.A."/>
            <person name="Lipzen A."/>
            <person name="Malagnac F."/>
            <person name="Mello A."/>
            <person name="Molinier V."/>
            <person name="Miyauchi S."/>
            <person name="Poulain J."/>
            <person name="Riccioni C."/>
            <person name="Rubini A."/>
            <person name="Sitrit Y."/>
            <person name="Splivallo R."/>
            <person name="Traeger S."/>
            <person name="Wang M."/>
            <person name="Zifcakova L."/>
            <person name="Wipf D."/>
            <person name="Zambonelli A."/>
            <person name="Paolocci F."/>
            <person name="Nowrousian M."/>
            <person name="Ottonello S."/>
            <person name="Baldrian P."/>
            <person name="Spatafora J.W."/>
            <person name="Henrissat B."/>
            <person name="Nagy L.G."/>
            <person name="Aury J.M."/>
            <person name="Wincker P."/>
            <person name="Grigoriev I.V."/>
            <person name="Bonfante P."/>
            <person name="Martin F.M."/>
        </authorList>
    </citation>
    <scope>NUCLEOTIDE SEQUENCE [LARGE SCALE GENOMIC DNA]</scope>
    <source>
        <strain evidence="1 2">CCBAS932</strain>
    </source>
</reference>
<sequence>MSSPGVGLEGSNYQNQPKIECNILKVDSHVLERIIFYLKSPGIHKGRTIHLNGQSGRHETYESDPQDLYHTLLTCKAIFKPYENILQKQKLLELFYLQIAKPPHHESRLIEMEVPEKFRKFVAKEEMQHHAGSVLQDSVGIEFISQSMGSLSLGQSYKVENSTSDDLVDLLSQNCVKRAETFGFKNEKDQSEVDILRDLKNQFLGIINFYQYDTTQDYFVNGGKAGGHRPKEFWAMICHCKKDRFLVLHSVGGKVWDRNFACPRVAEVTSKYAHARNTYEAALTTGH</sequence>
<keyword evidence="2" id="KW-1185">Reference proteome</keyword>
<accession>A0A3N4KTB4</accession>
<organism evidence="1 2">
    <name type="scientific">Morchella conica CCBAS932</name>
    <dbReference type="NCBI Taxonomy" id="1392247"/>
    <lineage>
        <taxon>Eukaryota</taxon>
        <taxon>Fungi</taxon>
        <taxon>Dikarya</taxon>
        <taxon>Ascomycota</taxon>
        <taxon>Pezizomycotina</taxon>
        <taxon>Pezizomycetes</taxon>
        <taxon>Pezizales</taxon>
        <taxon>Morchellaceae</taxon>
        <taxon>Morchella</taxon>
    </lineage>
</organism>
<evidence type="ECO:0000313" key="1">
    <source>
        <dbReference type="EMBL" id="RPB12659.1"/>
    </source>
</evidence>
<dbReference type="OrthoDB" id="5273651at2759"/>
<dbReference type="EMBL" id="ML119127">
    <property type="protein sequence ID" value="RPB12659.1"/>
    <property type="molecule type" value="Genomic_DNA"/>
</dbReference>